<accession>A0A399F391</accession>
<proteinExistence type="predicted"/>
<comment type="caution">
    <text evidence="1">The sequence shown here is derived from an EMBL/GenBank/DDBJ whole genome shotgun (WGS) entry which is preliminary data.</text>
</comment>
<dbReference type="OrthoDB" id="32962at2"/>
<dbReference type="Proteomes" id="UP000265715">
    <property type="component" value="Unassembled WGS sequence"/>
</dbReference>
<protein>
    <submittedName>
        <fullName evidence="1">Uncharacterized protein</fullName>
    </submittedName>
</protein>
<gene>
    <name evidence="1" type="ORF">Mterra_00851</name>
</gene>
<sequence>MDTRGWVLRAVERLRFATANDVQRWLDEEGESLSRLELARALEALVQEGRLELKGDLYRLSNRSGSKRAFDELFGD</sequence>
<evidence type="ECO:0000313" key="1">
    <source>
        <dbReference type="EMBL" id="RIH89081.1"/>
    </source>
</evidence>
<organism evidence="1 2">
    <name type="scientific">Calidithermus terrae</name>
    <dbReference type="NCBI Taxonomy" id="1408545"/>
    <lineage>
        <taxon>Bacteria</taxon>
        <taxon>Thermotogati</taxon>
        <taxon>Deinococcota</taxon>
        <taxon>Deinococci</taxon>
        <taxon>Thermales</taxon>
        <taxon>Thermaceae</taxon>
        <taxon>Calidithermus</taxon>
    </lineage>
</organism>
<evidence type="ECO:0000313" key="2">
    <source>
        <dbReference type="Proteomes" id="UP000265715"/>
    </source>
</evidence>
<name>A0A399F391_9DEIN</name>
<dbReference type="RefSeq" id="WP_119314051.1">
    <property type="nucleotide sequence ID" value="NZ_QXDL01000022.1"/>
</dbReference>
<reference evidence="1 2" key="1">
    <citation type="submission" date="2018-08" db="EMBL/GenBank/DDBJ databases">
        <title>Meiothermus terrae DSM 26712 genome sequencing project.</title>
        <authorList>
            <person name="Da Costa M.S."/>
            <person name="Albuquerque L."/>
            <person name="Raposo P."/>
            <person name="Froufe H.J.C."/>
            <person name="Barroso C.S."/>
            <person name="Egas C."/>
        </authorList>
    </citation>
    <scope>NUCLEOTIDE SEQUENCE [LARGE SCALE GENOMIC DNA]</scope>
    <source>
        <strain evidence="1 2">DSM 26712</strain>
    </source>
</reference>
<dbReference type="EMBL" id="QXDL01000022">
    <property type="protein sequence ID" value="RIH89081.1"/>
    <property type="molecule type" value="Genomic_DNA"/>
</dbReference>
<keyword evidence="2" id="KW-1185">Reference proteome</keyword>
<dbReference type="AlphaFoldDB" id="A0A399F391"/>